<gene>
    <name evidence="1" type="ORF">GCM10010466_24880</name>
</gene>
<sequence>MGPAVTAESELLPILSNGEAVALVHSHASRYHSRPDIVYVPIRDAPPARWALLWRTATETDLIRSFAHTARQVGPSVAGHE</sequence>
<protein>
    <recommendedName>
        <fullName evidence="3">LysR substrate-binding domain-containing protein</fullName>
    </recommendedName>
</protein>
<proteinExistence type="predicted"/>
<name>A0ABP6N212_9ACTN</name>
<evidence type="ECO:0008006" key="3">
    <source>
        <dbReference type="Google" id="ProtNLM"/>
    </source>
</evidence>
<accession>A0ABP6N212</accession>
<dbReference type="EMBL" id="BAAAUT010000017">
    <property type="protein sequence ID" value="GAA3133323.1"/>
    <property type="molecule type" value="Genomic_DNA"/>
</dbReference>
<organism evidence="1 2">
    <name type="scientific">Planomonospora alba</name>
    <dbReference type="NCBI Taxonomy" id="161354"/>
    <lineage>
        <taxon>Bacteria</taxon>
        <taxon>Bacillati</taxon>
        <taxon>Actinomycetota</taxon>
        <taxon>Actinomycetes</taxon>
        <taxon>Streptosporangiales</taxon>
        <taxon>Streptosporangiaceae</taxon>
        <taxon>Planomonospora</taxon>
    </lineage>
</organism>
<comment type="caution">
    <text evidence="1">The sequence shown here is derived from an EMBL/GenBank/DDBJ whole genome shotgun (WGS) entry which is preliminary data.</text>
</comment>
<evidence type="ECO:0000313" key="2">
    <source>
        <dbReference type="Proteomes" id="UP001500320"/>
    </source>
</evidence>
<dbReference type="Gene3D" id="3.40.190.10">
    <property type="entry name" value="Periplasmic binding protein-like II"/>
    <property type="match status" value="2"/>
</dbReference>
<reference evidence="2" key="1">
    <citation type="journal article" date="2019" name="Int. J. Syst. Evol. Microbiol.">
        <title>The Global Catalogue of Microorganisms (GCM) 10K type strain sequencing project: providing services to taxonomists for standard genome sequencing and annotation.</title>
        <authorList>
            <consortium name="The Broad Institute Genomics Platform"/>
            <consortium name="The Broad Institute Genome Sequencing Center for Infectious Disease"/>
            <person name="Wu L."/>
            <person name="Ma J."/>
        </authorList>
    </citation>
    <scope>NUCLEOTIDE SEQUENCE [LARGE SCALE GENOMIC DNA]</scope>
    <source>
        <strain evidence="2">JCM 9373</strain>
    </source>
</reference>
<evidence type="ECO:0000313" key="1">
    <source>
        <dbReference type="EMBL" id="GAA3133323.1"/>
    </source>
</evidence>
<dbReference type="Proteomes" id="UP001500320">
    <property type="component" value="Unassembled WGS sequence"/>
</dbReference>
<keyword evidence="2" id="KW-1185">Reference proteome</keyword>